<name>A0A423WA62_CYTCH</name>
<feature type="region of interest" description="Disordered" evidence="1">
    <location>
        <begin position="570"/>
        <end position="602"/>
    </location>
</feature>
<keyword evidence="3" id="KW-1185">Reference proteome</keyword>
<feature type="compositionally biased region" description="Low complexity" evidence="1">
    <location>
        <begin position="398"/>
        <end position="407"/>
    </location>
</feature>
<feature type="region of interest" description="Disordered" evidence="1">
    <location>
        <begin position="642"/>
        <end position="676"/>
    </location>
</feature>
<feature type="compositionally biased region" description="Acidic residues" evidence="1">
    <location>
        <begin position="650"/>
        <end position="659"/>
    </location>
</feature>
<feature type="compositionally biased region" description="Polar residues" evidence="1">
    <location>
        <begin position="476"/>
        <end position="486"/>
    </location>
</feature>
<dbReference type="OrthoDB" id="5426191at2759"/>
<organism evidence="2 3">
    <name type="scientific">Cytospora chrysosperma</name>
    <name type="common">Cytospora canker fungus</name>
    <name type="synonym">Sphaeria chrysosperma</name>
    <dbReference type="NCBI Taxonomy" id="252740"/>
    <lineage>
        <taxon>Eukaryota</taxon>
        <taxon>Fungi</taxon>
        <taxon>Dikarya</taxon>
        <taxon>Ascomycota</taxon>
        <taxon>Pezizomycotina</taxon>
        <taxon>Sordariomycetes</taxon>
        <taxon>Sordariomycetidae</taxon>
        <taxon>Diaporthales</taxon>
        <taxon>Cytosporaceae</taxon>
        <taxon>Cytospora</taxon>
    </lineage>
</organism>
<dbReference type="EMBL" id="LJZO01000009">
    <property type="protein sequence ID" value="ROW00256.1"/>
    <property type="molecule type" value="Genomic_DNA"/>
</dbReference>
<feature type="region of interest" description="Disordered" evidence="1">
    <location>
        <begin position="398"/>
        <end position="425"/>
    </location>
</feature>
<feature type="compositionally biased region" description="Basic and acidic residues" evidence="1">
    <location>
        <begin position="80"/>
        <end position="95"/>
    </location>
</feature>
<evidence type="ECO:0000313" key="3">
    <source>
        <dbReference type="Proteomes" id="UP000284375"/>
    </source>
</evidence>
<evidence type="ECO:0000313" key="2">
    <source>
        <dbReference type="EMBL" id="ROW00256.1"/>
    </source>
</evidence>
<accession>A0A423WA62</accession>
<feature type="region of interest" description="Disordered" evidence="1">
    <location>
        <begin position="443"/>
        <end position="487"/>
    </location>
</feature>
<dbReference type="AlphaFoldDB" id="A0A423WA62"/>
<proteinExistence type="predicted"/>
<feature type="region of interest" description="Disordered" evidence="1">
    <location>
        <begin position="368"/>
        <end position="387"/>
    </location>
</feature>
<protein>
    <submittedName>
        <fullName evidence="2">Uncharacterized protein</fullName>
    </submittedName>
</protein>
<dbReference type="STRING" id="252740.A0A423WA62"/>
<feature type="compositionally biased region" description="Low complexity" evidence="1">
    <location>
        <begin position="582"/>
        <end position="593"/>
    </location>
</feature>
<sequence>MAQVEARSLSAINHIAAHPPQYPINPAERHETLTLYISRVPGCRDIILSTFKPQRKVVTGEDVANSLYYIHMDSPWDEHLAPKARDNGGDPRRSFESTMSTDRPRINRKPLPASAKLSGLPEGQDPAGSADATSPTDRVNYPPSVLPGPDMEDNGPTLRGGAGPSTDAFAGSNRMPPPPPPAKIPLDPSPISRRPVGPRFMSTGPPSPERENPSHESTPPPGTMRPAKPPTPEQTRPNLPARPKQPPLRTDHAPPTTFDELDFGQSPTTSHTPDLYSPVTPSRSPSPGKKYKPFTPFSLSLIRRDPGTGHQWNIGKVSSFQSTILVSQDPHNPDAPQIAQYPKGYPAINIHIETSGYARFRNFPTSMPKMSDMPKMSMDSARPGSAGSAMTTMKELAAQMQAQVEQEQQQKQHKEMESTEEGFSRQVVMTYGKTWTHNLKEAFAGKHRRGRSSTDMTAQHETLDPARPRGSHQRQESSNSVTSNDSFIGANDMTVEALHHAGADAEPILTHPGHGLKPKGYTFASPWDGRCDFRTSANGRALTCRHNRQITSQGFNPLVAAQALRDAAAPSTADGAAGGRSGARTRARAASGSVPMGDTNSRVPVSELRFNLPSTDIFNSKEDRERAAEELKQGLSRLLVRSPGGKEYDSKDEDDDEPVFDFSGLGKEKAGGGNRGKRAKLGKLLVHDEGLKMLDLVVAANMGVWWQAWERSF</sequence>
<gene>
    <name evidence="2" type="ORF">VSDG_03628</name>
</gene>
<feature type="compositionally biased region" description="Basic and acidic residues" evidence="1">
    <location>
        <begin position="408"/>
        <end position="417"/>
    </location>
</feature>
<reference evidence="2 3" key="1">
    <citation type="submission" date="2015-09" db="EMBL/GenBank/DDBJ databases">
        <title>Host preference determinants of Valsa canker pathogens revealed by comparative genomics.</title>
        <authorList>
            <person name="Yin Z."/>
            <person name="Huang L."/>
        </authorList>
    </citation>
    <scope>NUCLEOTIDE SEQUENCE [LARGE SCALE GENOMIC DNA]</scope>
    <source>
        <strain evidence="2 3">YSFL</strain>
    </source>
</reference>
<comment type="caution">
    <text evidence="2">The sequence shown here is derived from an EMBL/GenBank/DDBJ whole genome shotgun (WGS) entry which is preliminary data.</text>
</comment>
<feature type="compositionally biased region" description="Low complexity" evidence="1">
    <location>
        <begin position="368"/>
        <end position="380"/>
    </location>
</feature>
<dbReference type="Proteomes" id="UP000284375">
    <property type="component" value="Unassembled WGS sequence"/>
</dbReference>
<feature type="compositionally biased region" description="Pro residues" evidence="1">
    <location>
        <begin position="218"/>
        <end position="232"/>
    </location>
</feature>
<evidence type="ECO:0000256" key="1">
    <source>
        <dbReference type="SAM" id="MobiDB-lite"/>
    </source>
</evidence>
<feature type="region of interest" description="Disordered" evidence="1">
    <location>
        <begin position="80"/>
        <end position="291"/>
    </location>
</feature>